<dbReference type="EMBL" id="JAHRHY010000005">
    <property type="protein sequence ID" value="KAG9069303.1"/>
    <property type="molecule type" value="Genomic_DNA"/>
</dbReference>
<name>A0A9P7XZ31_9FUNG</name>
<evidence type="ECO:0000313" key="3">
    <source>
        <dbReference type="Proteomes" id="UP000707451"/>
    </source>
</evidence>
<comment type="caution">
    <text evidence="2">The sequence shown here is derived from an EMBL/GenBank/DDBJ whole genome shotgun (WGS) entry which is preliminary data.</text>
</comment>
<accession>A0A9P7XZ31</accession>
<evidence type="ECO:0000313" key="2">
    <source>
        <dbReference type="EMBL" id="KAG9069303.1"/>
    </source>
</evidence>
<keyword evidence="3" id="KW-1185">Reference proteome</keyword>
<dbReference type="GO" id="GO:0006261">
    <property type="term" value="P:DNA-templated DNA replication"/>
    <property type="evidence" value="ECO:0007669"/>
    <property type="project" value="TreeGrafter"/>
</dbReference>
<dbReference type="GO" id="GO:0043625">
    <property type="term" value="C:delta DNA polymerase complex"/>
    <property type="evidence" value="ECO:0007669"/>
    <property type="project" value="TreeGrafter"/>
</dbReference>
<feature type="region of interest" description="Disordered" evidence="1">
    <location>
        <begin position="47"/>
        <end position="108"/>
    </location>
</feature>
<proteinExistence type="predicted"/>
<evidence type="ECO:0008006" key="4">
    <source>
        <dbReference type="Google" id="ProtNLM"/>
    </source>
</evidence>
<dbReference type="PANTHER" id="PTHR14303:SF0">
    <property type="entry name" value="DNA POLYMERASE DELTA SUBUNIT 4"/>
    <property type="match status" value="1"/>
</dbReference>
<reference evidence="2" key="1">
    <citation type="submission" date="2021-06" db="EMBL/GenBank/DDBJ databases">
        <title>Genome Sequence of Mortierella hyaline Strain SCG-10, a Cold-Adapted, Nitrate-Reducing Fungus Isolated from Soil in Minnesota, USA.</title>
        <authorList>
            <person name="Aldossari N."/>
        </authorList>
    </citation>
    <scope>NUCLEOTIDE SEQUENCE</scope>
    <source>
        <strain evidence="2">SCG-10</strain>
    </source>
</reference>
<feature type="region of interest" description="Disordered" evidence="1">
    <location>
        <begin position="1"/>
        <end position="35"/>
    </location>
</feature>
<dbReference type="InterPro" id="IPR007218">
    <property type="entry name" value="DNA_pol_delta_4"/>
</dbReference>
<dbReference type="Pfam" id="PF04081">
    <property type="entry name" value="DNA_pol_delta_4"/>
    <property type="match status" value="1"/>
</dbReference>
<evidence type="ECO:0000256" key="1">
    <source>
        <dbReference type="SAM" id="MobiDB-lite"/>
    </source>
</evidence>
<dbReference type="GO" id="GO:0000731">
    <property type="term" value="P:DNA synthesis involved in DNA repair"/>
    <property type="evidence" value="ECO:0007669"/>
    <property type="project" value="InterPro"/>
</dbReference>
<dbReference type="OrthoDB" id="337486at2759"/>
<protein>
    <recommendedName>
        <fullName evidence="4">DNA polymerase delta subunit 4</fullName>
    </recommendedName>
</protein>
<dbReference type="GO" id="GO:0003887">
    <property type="term" value="F:DNA-directed DNA polymerase activity"/>
    <property type="evidence" value="ECO:0007669"/>
    <property type="project" value="TreeGrafter"/>
</dbReference>
<gene>
    <name evidence="2" type="ORF">KI688_010202</name>
</gene>
<dbReference type="AlphaFoldDB" id="A0A9P7XZ31"/>
<dbReference type="PANTHER" id="PTHR14303">
    <property type="entry name" value="DNA POLYMERASE DELTA SUBUNIT 4"/>
    <property type="match status" value="1"/>
</dbReference>
<organism evidence="2 3">
    <name type="scientific">Linnemannia hyalina</name>
    <dbReference type="NCBI Taxonomy" id="64524"/>
    <lineage>
        <taxon>Eukaryota</taxon>
        <taxon>Fungi</taxon>
        <taxon>Fungi incertae sedis</taxon>
        <taxon>Mucoromycota</taxon>
        <taxon>Mortierellomycotina</taxon>
        <taxon>Mortierellomycetes</taxon>
        <taxon>Mortierellales</taxon>
        <taxon>Mortierellaceae</taxon>
        <taxon>Linnemannia</taxon>
    </lineage>
</organism>
<dbReference type="Proteomes" id="UP000707451">
    <property type="component" value="Unassembled WGS sequence"/>
</dbReference>
<feature type="compositionally biased region" description="Polar residues" evidence="1">
    <location>
        <begin position="53"/>
        <end position="71"/>
    </location>
</feature>
<sequence length="244" mass="26786">MAPKKPTSSVAAAASPASAADFFTRGKKPTTTDRVINVKKTTTATVFKHTPALKSSSTNNKPRAQSQQIKQDQNKPHDIIVISDSEDDEKASSISRDEVNNDDDAAWGFGEDLGPLDDFLFDDAIEPQEPQNKPLPQTKLKKDIAEPLITPVMSRSSSAKRSRSHLVSTRSVNIQQGIHQEDISEHEKILRQFDLASKYGPCLGMTRLERWERASLLGLSPPVGVKDLAVKNTTLNTPIYAGRV</sequence>
<feature type="compositionally biased region" description="Low complexity" evidence="1">
    <location>
        <begin position="1"/>
        <end position="20"/>
    </location>
</feature>